<feature type="region of interest" description="Disordered" evidence="1">
    <location>
        <begin position="313"/>
        <end position="424"/>
    </location>
</feature>
<feature type="compositionally biased region" description="Basic residues" evidence="1">
    <location>
        <begin position="351"/>
        <end position="364"/>
    </location>
</feature>
<feature type="compositionally biased region" description="Low complexity" evidence="1">
    <location>
        <begin position="152"/>
        <end position="164"/>
    </location>
</feature>
<protein>
    <submittedName>
        <fullName evidence="2">Uncharacterized protein</fullName>
    </submittedName>
</protein>
<dbReference type="Proteomes" id="UP001107558">
    <property type="component" value="Chromosome 4"/>
</dbReference>
<feature type="compositionally biased region" description="Pro residues" evidence="1">
    <location>
        <begin position="239"/>
        <end position="248"/>
    </location>
</feature>
<comment type="caution">
    <text evidence="2">The sequence shown here is derived from an EMBL/GenBank/DDBJ whole genome shotgun (WGS) entry which is preliminary data.</text>
</comment>
<feature type="compositionally biased region" description="Basic and acidic residues" evidence="1">
    <location>
        <begin position="55"/>
        <end position="86"/>
    </location>
</feature>
<sequence>MADEHDDLLNFEIGENDYADGALNEDELLLSDEDENKEPPAKKQRLPSVSLSETTKNEEEKEQKLEPEVEVKKFEENKELERKNEENSEEQQQQQQQQNDEIDENVVELQPEEDFNDIHSEQSEESNVPEKSQHHQQQFHPSIPQQQPPFRPQQQFRPQRFQPRGLPRWMGPGQNPPFSGAPPLTGRMGIGPQQRMPPNMRPGPFPLQRGNFFMQQRPGPIGQPNIRPQRFFYPNPNNNAPPVPQPVPAPTSYVPTPIVHPAAASASASAMPRKVLINPNFKGGVEAVKSQLLKDFSSTSSLAPMSEEELLRKQQEFINRNMRSIEKRRHERSPSPSYRRSYSHSPSPPRFNHRRRPSFKRYERRRSEDSNKNKDENHPEEDEETRAYREKIETQRKQREELIKQKEMRRKQQMEAKAKETEPLKPIVVTEKKIILTKKTRSDEKSTTPPIDDAPLPVSLTSGRKILLKSKEDVKIGIAGSEKQKLQKIIKAEN</sequence>
<keyword evidence="3" id="KW-1185">Reference proteome</keyword>
<dbReference type="OrthoDB" id="5990677at2759"/>
<evidence type="ECO:0000313" key="2">
    <source>
        <dbReference type="EMBL" id="KAG5666380.1"/>
    </source>
</evidence>
<gene>
    <name evidence="2" type="ORF">PVAND_014409</name>
</gene>
<dbReference type="AlphaFoldDB" id="A0A9J6B9C0"/>
<accession>A0A9J6B9C0</accession>
<feature type="region of interest" description="Disordered" evidence="1">
    <location>
        <begin position="1"/>
        <end position="248"/>
    </location>
</feature>
<name>A0A9J6B9C0_POLVA</name>
<feature type="region of interest" description="Disordered" evidence="1">
    <location>
        <begin position="439"/>
        <end position="458"/>
    </location>
</feature>
<feature type="compositionally biased region" description="Acidic residues" evidence="1">
    <location>
        <begin position="14"/>
        <end position="36"/>
    </location>
</feature>
<evidence type="ECO:0000256" key="1">
    <source>
        <dbReference type="SAM" id="MobiDB-lite"/>
    </source>
</evidence>
<feature type="compositionally biased region" description="Low complexity" evidence="1">
    <location>
        <begin position="334"/>
        <end position="345"/>
    </location>
</feature>
<organism evidence="2 3">
    <name type="scientific">Polypedilum vanderplanki</name>
    <name type="common">Sleeping chironomid midge</name>
    <dbReference type="NCBI Taxonomy" id="319348"/>
    <lineage>
        <taxon>Eukaryota</taxon>
        <taxon>Metazoa</taxon>
        <taxon>Ecdysozoa</taxon>
        <taxon>Arthropoda</taxon>
        <taxon>Hexapoda</taxon>
        <taxon>Insecta</taxon>
        <taxon>Pterygota</taxon>
        <taxon>Neoptera</taxon>
        <taxon>Endopterygota</taxon>
        <taxon>Diptera</taxon>
        <taxon>Nematocera</taxon>
        <taxon>Chironomoidea</taxon>
        <taxon>Chironomidae</taxon>
        <taxon>Chironominae</taxon>
        <taxon>Polypedilum</taxon>
        <taxon>Polypedilum</taxon>
    </lineage>
</organism>
<feature type="compositionally biased region" description="Basic and acidic residues" evidence="1">
    <location>
        <begin position="385"/>
        <end position="423"/>
    </location>
</feature>
<feature type="compositionally biased region" description="Low complexity" evidence="1">
    <location>
        <begin position="135"/>
        <end position="145"/>
    </location>
</feature>
<feature type="compositionally biased region" description="Acidic residues" evidence="1">
    <location>
        <begin position="100"/>
        <end position="115"/>
    </location>
</feature>
<proteinExistence type="predicted"/>
<feature type="compositionally biased region" description="Low complexity" evidence="1">
    <location>
        <begin position="90"/>
        <end position="99"/>
    </location>
</feature>
<dbReference type="EMBL" id="JADBJN010000004">
    <property type="protein sequence ID" value="KAG5666380.1"/>
    <property type="molecule type" value="Genomic_DNA"/>
</dbReference>
<feature type="compositionally biased region" description="Basic and acidic residues" evidence="1">
    <location>
        <begin position="365"/>
        <end position="377"/>
    </location>
</feature>
<reference evidence="2" key="1">
    <citation type="submission" date="2021-03" db="EMBL/GenBank/DDBJ databases">
        <title>Chromosome level genome of the anhydrobiotic midge Polypedilum vanderplanki.</title>
        <authorList>
            <person name="Yoshida Y."/>
            <person name="Kikawada T."/>
            <person name="Gusev O."/>
        </authorList>
    </citation>
    <scope>NUCLEOTIDE SEQUENCE</scope>
    <source>
        <strain evidence="2">NIAS01</strain>
        <tissue evidence="2">Whole body or cell culture</tissue>
    </source>
</reference>
<evidence type="ECO:0000313" key="3">
    <source>
        <dbReference type="Proteomes" id="UP001107558"/>
    </source>
</evidence>